<keyword evidence="3" id="KW-1185">Reference proteome</keyword>
<feature type="chain" id="PRO_5045914547" evidence="1">
    <location>
        <begin position="27"/>
        <end position="116"/>
    </location>
</feature>
<dbReference type="EMBL" id="JARBHB010000008">
    <property type="protein sequence ID" value="KAJ8877041.1"/>
    <property type="molecule type" value="Genomic_DNA"/>
</dbReference>
<gene>
    <name evidence="2" type="ORF">PR048_021493</name>
</gene>
<evidence type="ECO:0000256" key="1">
    <source>
        <dbReference type="SAM" id="SignalP"/>
    </source>
</evidence>
<evidence type="ECO:0000313" key="3">
    <source>
        <dbReference type="Proteomes" id="UP001159363"/>
    </source>
</evidence>
<feature type="signal peptide" evidence="1">
    <location>
        <begin position="1"/>
        <end position="26"/>
    </location>
</feature>
<dbReference type="Proteomes" id="UP001159363">
    <property type="component" value="Chromosome 7"/>
</dbReference>
<proteinExistence type="predicted"/>
<reference evidence="2 3" key="1">
    <citation type="submission" date="2023-02" db="EMBL/GenBank/DDBJ databases">
        <title>LHISI_Scaffold_Assembly.</title>
        <authorList>
            <person name="Stuart O.P."/>
            <person name="Cleave R."/>
            <person name="Magrath M.J.L."/>
            <person name="Mikheyev A.S."/>
        </authorList>
    </citation>
    <scope>NUCLEOTIDE SEQUENCE [LARGE SCALE GENOMIC DNA]</scope>
    <source>
        <strain evidence="2">Daus_M_001</strain>
        <tissue evidence="2">Leg muscle</tissue>
    </source>
</reference>
<name>A0ABQ9GYJ4_9NEOP</name>
<evidence type="ECO:0000313" key="2">
    <source>
        <dbReference type="EMBL" id="KAJ8877041.1"/>
    </source>
</evidence>
<sequence length="116" mass="13057">MCIVLSRGSCVFVRLVLVQWVVKWLANVNIQHVNLVINKGESASKLSVEFGVGKATITDGKKHSAKIEQVCTISTKKTEVWKTSKLSQFEKVDHCLFLRFTQERERGMPLSGPLIK</sequence>
<comment type="caution">
    <text evidence="2">The sequence shown here is derived from an EMBL/GenBank/DDBJ whole genome shotgun (WGS) entry which is preliminary data.</text>
</comment>
<organism evidence="2 3">
    <name type="scientific">Dryococelus australis</name>
    <dbReference type="NCBI Taxonomy" id="614101"/>
    <lineage>
        <taxon>Eukaryota</taxon>
        <taxon>Metazoa</taxon>
        <taxon>Ecdysozoa</taxon>
        <taxon>Arthropoda</taxon>
        <taxon>Hexapoda</taxon>
        <taxon>Insecta</taxon>
        <taxon>Pterygota</taxon>
        <taxon>Neoptera</taxon>
        <taxon>Polyneoptera</taxon>
        <taxon>Phasmatodea</taxon>
        <taxon>Verophasmatodea</taxon>
        <taxon>Anareolatae</taxon>
        <taxon>Phasmatidae</taxon>
        <taxon>Eurycanthinae</taxon>
        <taxon>Dryococelus</taxon>
    </lineage>
</organism>
<accession>A0ABQ9GYJ4</accession>
<keyword evidence="1" id="KW-0732">Signal</keyword>
<protein>
    <submittedName>
        <fullName evidence="2">Uncharacterized protein</fullName>
    </submittedName>
</protein>